<evidence type="ECO:0000256" key="1">
    <source>
        <dbReference type="ARBA" id="ARBA00007626"/>
    </source>
</evidence>
<feature type="repeat" description="PPR" evidence="2">
    <location>
        <begin position="219"/>
        <end position="249"/>
    </location>
</feature>
<dbReference type="EMBL" id="CAICTM010001062">
    <property type="protein sequence ID" value="CAB9520004.1"/>
    <property type="molecule type" value="Genomic_DNA"/>
</dbReference>
<dbReference type="Pfam" id="PF13812">
    <property type="entry name" value="PPR_3"/>
    <property type="match status" value="2"/>
</dbReference>
<evidence type="ECO:0000256" key="2">
    <source>
        <dbReference type="PROSITE-ProRule" id="PRU00708"/>
    </source>
</evidence>
<evidence type="ECO:0000313" key="5">
    <source>
        <dbReference type="EMBL" id="CAB9520004.1"/>
    </source>
</evidence>
<dbReference type="PANTHER" id="PTHR46128:SF329">
    <property type="entry name" value="MITOCHONDRIAL GROUP I INTRON SPLICING FACTOR DMR1"/>
    <property type="match status" value="1"/>
</dbReference>
<dbReference type="Pfam" id="PF01535">
    <property type="entry name" value="PPR"/>
    <property type="match status" value="1"/>
</dbReference>
<name>A0A9N8EJ08_9STRA</name>
<dbReference type="PROSITE" id="PS51375">
    <property type="entry name" value="PPR"/>
    <property type="match status" value="1"/>
</dbReference>
<comment type="similarity">
    <text evidence="1">Belongs to the PPR family. P subfamily.</text>
</comment>
<proteinExistence type="inferred from homology"/>
<evidence type="ECO:0000256" key="3">
    <source>
        <dbReference type="SAM" id="MobiDB-lite"/>
    </source>
</evidence>
<dbReference type="InterPro" id="IPR050872">
    <property type="entry name" value="PPR_P_subfamily"/>
</dbReference>
<feature type="signal peptide" evidence="4">
    <location>
        <begin position="1"/>
        <end position="20"/>
    </location>
</feature>
<keyword evidence="6" id="KW-1185">Reference proteome</keyword>
<dbReference type="InterPro" id="IPR011990">
    <property type="entry name" value="TPR-like_helical_dom_sf"/>
</dbReference>
<dbReference type="AlphaFoldDB" id="A0A9N8EJ08"/>
<dbReference type="OrthoDB" id="46573at2759"/>
<dbReference type="Proteomes" id="UP001153069">
    <property type="component" value="Unassembled WGS sequence"/>
</dbReference>
<dbReference type="InterPro" id="IPR002885">
    <property type="entry name" value="PPR_rpt"/>
</dbReference>
<evidence type="ECO:0000313" key="6">
    <source>
        <dbReference type="Proteomes" id="UP001153069"/>
    </source>
</evidence>
<feature type="chain" id="PRO_5040389354" evidence="4">
    <location>
        <begin position="21"/>
        <end position="562"/>
    </location>
</feature>
<feature type="region of interest" description="Disordered" evidence="3">
    <location>
        <begin position="63"/>
        <end position="91"/>
    </location>
</feature>
<reference evidence="5" key="1">
    <citation type="submission" date="2020-06" db="EMBL/GenBank/DDBJ databases">
        <authorList>
            <consortium name="Plant Systems Biology data submission"/>
        </authorList>
    </citation>
    <scope>NUCLEOTIDE SEQUENCE</scope>
    <source>
        <strain evidence="5">D6</strain>
    </source>
</reference>
<gene>
    <name evidence="5" type="ORF">SEMRO_1064_G237260.1</name>
</gene>
<organism evidence="5 6">
    <name type="scientific">Seminavis robusta</name>
    <dbReference type="NCBI Taxonomy" id="568900"/>
    <lineage>
        <taxon>Eukaryota</taxon>
        <taxon>Sar</taxon>
        <taxon>Stramenopiles</taxon>
        <taxon>Ochrophyta</taxon>
        <taxon>Bacillariophyta</taxon>
        <taxon>Bacillariophyceae</taxon>
        <taxon>Bacillariophycidae</taxon>
        <taxon>Naviculales</taxon>
        <taxon>Naviculaceae</taxon>
        <taxon>Seminavis</taxon>
    </lineage>
</organism>
<accession>A0A9N8EJ08</accession>
<sequence length="562" mass="62500">MKTFILILGVLLLIAQSGRSFTTTTSLINTRQSATPHHQYGPLLLPPSLSAISALETAVDTSSSSFHKDNNADDDGADYYHDTDNDDDTVSSETHRINLELAKLAVACADNTRQSQRLALAAFDLLKHNMTHPDTVAYNSVLKAFAKSAPSKFPPPASSRSSKWVSAAERAHHLLEEMMAVHKAQTAAYQDWYIRRDKQQTMSQAELQQGPPKIRVKPNVRSFSTVMDAYSRTGQVPETLQVLQELQDRYDETGDFALQPNIVSYNTVLAAYAKSRGGLPAAEQAEQFLEEQVVQPDVVSYNALLVCWARSGVPHAGERAEAILRQMPVTPNTKSYATAMDALARCARSDSLSAARAHGLLKELQEAFEETGDEALRPNCISYSSVIHAYAVSKEPQKAQRAFALLEEMKQKGQTDPAVRPNTVTYNSVLNACTTSSPLGDHHYDGGTNPKSLQSIVQSLYQELIQSDDPRLKPDHFTFGTVLKACANNIFWDDPTFGMYVFQEARRRGQVSLGVLVQLRHAVPMHVLCEFMPSQAYDRETRQFTMSHIPKAWTRNVRERKK</sequence>
<protein>
    <submittedName>
        <fullName evidence="5">Pentatricopeptide repeat-containing protein</fullName>
    </submittedName>
</protein>
<dbReference type="Gene3D" id="1.25.40.10">
    <property type="entry name" value="Tetratricopeptide repeat domain"/>
    <property type="match status" value="2"/>
</dbReference>
<dbReference type="PANTHER" id="PTHR46128">
    <property type="entry name" value="MITOCHONDRIAL GROUP I INTRON SPLICING FACTOR CCM1"/>
    <property type="match status" value="1"/>
</dbReference>
<keyword evidence="4" id="KW-0732">Signal</keyword>
<evidence type="ECO:0000256" key="4">
    <source>
        <dbReference type="SAM" id="SignalP"/>
    </source>
</evidence>
<comment type="caution">
    <text evidence="5">The sequence shown here is derived from an EMBL/GenBank/DDBJ whole genome shotgun (WGS) entry which is preliminary data.</text>
</comment>